<comment type="caution">
    <text evidence="3">The sequence shown here is derived from an EMBL/GenBank/DDBJ whole genome shotgun (WGS) entry which is preliminary data.</text>
</comment>
<feature type="domain" description="TadE-like" evidence="2">
    <location>
        <begin position="2"/>
        <end position="41"/>
    </location>
</feature>
<keyword evidence="1" id="KW-0812">Transmembrane</keyword>
<evidence type="ECO:0000313" key="3">
    <source>
        <dbReference type="EMBL" id="RBQ21188.1"/>
    </source>
</evidence>
<evidence type="ECO:0000259" key="2">
    <source>
        <dbReference type="Pfam" id="PF07811"/>
    </source>
</evidence>
<organism evidence="3 4">
    <name type="scientific">Spongiactinospora rosea</name>
    <dbReference type="NCBI Taxonomy" id="2248750"/>
    <lineage>
        <taxon>Bacteria</taxon>
        <taxon>Bacillati</taxon>
        <taxon>Actinomycetota</taxon>
        <taxon>Actinomycetes</taxon>
        <taxon>Streptosporangiales</taxon>
        <taxon>Streptosporangiaceae</taxon>
        <taxon>Spongiactinospora</taxon>
    </lineage>
</organism>
<evidence type="ECO:0000256" key="1">
    <source>
        <dbReference type="SAM" id="Phobius"/>
    </source>
</evidence>
<keyword evidence="1" id="KW-0472">Membrane</keyword>
<accession>A0A366M4L3</accession>
<dbReference type="RefSeq" id="WP_113977390.1">
    <property type="nucleotide sequence ID" value="NZ_QMEY01000001.1"/>
</dbReference>
<dbReference type="OrthoDB" id="3539594at2"/>
<reference evidence="3 4" key="1">
    <citation type="submission" date="2018-06" db="EMBL/GenBank/DDBJ databases">
        <title>Sphaerisporangium craniellae sp. nov., isolated from a marine sponge in the South China Sea.</title>
        <authorList>
            <person name="Li L."/>
        </authorList>
    </citation>
    <scope>NUCLEOTIDE SEQUENCE [LARGE SCALE GENOMIC DNA]</scope>
    <source>
        <strain evidence="3 4">LHW63015</strain>
    </source>
</reference>
<dbReference type="InterPro" id="IPR012495">
    <property type="entry name" value="TadE-like_dom"/>
</dbReference>
<dbReference type="Proteomes" id="UP000253303">
    <property type="component" value="Unassembled WGS sequence"/>
</dbReference>
<dbReference type="EMBL" id="QMEY01000001">
    <property type="protein sequence ID" value="RBQ21188.1"/>
    <property type="molecule type" value="Genomic_DNA"/>
</dbReference>
<proteinExistence type="predicted"/>
<evidence type="ECO:0000313" key="4">
    <source>
        <dbReference type="Proteomes" id="UP000253303"/>
    </source>
</evidence>
<gene>
    <name evidence="3" type="ORF">DP939_00145</name>
</gene>
<dbReference type="AlphaFoldDB" id="A0A366M4L3"/>
<feature type="transmembrane region" description="Helical" evidence="1">
    <location>
        <begin position="6"/>
        <end position="27"/>
    </location>
</feature>
<name>A0A366M4L3_9ACTN</name>
<keyword evidence="1" id="KW-1133">Transmembrane helix</keyword>
<dbReference type="Pfam" id="PF07811">
    <property type="entry name" value="TadE"/>
    <property type="match status" value="1"/>
</dbReference>
<keyword evidence="4" id="KW-1185">Reference proteome</keyword>
<sequence>MSAEVIVVLPVIMLAVLACMQVCLLYFGRSVALAAAQAGVRAARADEASRTAGGEIARRYAERTAGEFLHAITATSTADQTTVQVTVHGRALSLVPFLPSIAVSEQAAGPIERFTTPDRSAR</sequence>
<protein>
    <submittedName>
        <fullName evidence="3">Pilus assembly protein</fullName>
    </submittedName>
</protein>